<gene>
    <name evidence="1" type="ORF">SAMN06297251_12746</name>
</gene>
<dbReference type="Proteomes" id="UP000192656">
    <property type="component" value="Unassembled WGS sequence"/>
</dbReference>
<keyword evidence="2" id="KW-1185">Reference proteome</keyword>
<name>A0A1W2EKF1_9HYPH</name>
<evidence type="ECO:0000313" key="2">
    <source>
        <dbReference type="Proteomes" id="UP000192656"/>
    </source>
</evidence>
<dbReference type="AlphaFoldDB" id="A0A1W2EKF1"/>
<protein>
    <submittedName>
        <fullName evidence="1">Uncharacterized protein</fullName>
    </submittedName>
</protein>
<dbReference type="EMBL" id="FWXR01000027">
    <property type="protein sequence ID" value="SMD10190.1"/>
    <property type="molecule type" value="Genomic_DNA"/>
</dbReference>
<evidence type="ECO:0000313" key="1">
    <source>
        <dbReference type="EMBL" id="SMD10190.1"/>
    </source>
</evidence>
<reference evidence="1 2" key="1">
    <citation type="submission" date="2017-04" db="EMBL/GenBank/DDBJ databases">
        <authorList>
            <person name="Afonso C.L."/>
            <person name="Miller P.J."/>
            <person name="Scott M.A."/>
            <person name="Spackman E."/>
            <person name="Goraichik I."/>
            <person name="Dimitrov K.M."/>
            <person name="Suarez D.L."/>
            <person name="Swayne D.E."/>
        </authorList>
    </citation>
    <scope>NUCLEOTIDE SEQUENCE [LARGE SCALE GENOMIC DNA]</scope>
    <source>
        <strain evidence="1 2">CGMCC 1.10972</strain>
    </source>
</reference>
<sequence length="50" mass="5759">MSRPADLWRVLEETLTDIDLLARFAVEGTRYRRRTVAAVTGTPDPIEGWR</sequence>
<organism evidence="1 2">
    <name type="scientific">Fulvimarina manganoxydans</name>
    <dbReference type="NCBI Taxonomy" id="937218"/>
    <lineage>
        <taxon>Bacteria</taxon>
        <taxon>Pseudomonadati</taxon>
        <taxon>Pseudomonadota</taxon>
        <taxon>Alphaproteobacteria</taxon>
        <taxon>Hyphomicrobiales</taxon>
        <taxon>Aurantimonadaceae</taxon>
        <taxon>Fulvimarina</taxon>
    </lineage>
</organism>
<proteinExistence type="predicted"/>
<dbReference type="STRING" id="937218.SAMN06297251_12746"/>
<dbReference type="RefSeq" id="WP_170923379.1">
    <property type="nucleotide sequence ID" value="NZ_FWXR01000027.1"/>
</dbReference>
<accession>A0A1W2EKF1</accession>